<evidence type="ECO:0000313" key="2">
    <source>
        <dbReference type="EMBL" id="OWR47430.1"/>
    </source>
</evidence>
<proteinExistence type="predicted"/>
<dbReference type="KEGG" id="dpl:KGM_206203"/>
<dbReference type="InterPro" id="IPR050281">
    <property type="entry name" value="Flavin_monoamine_oxidase"/>
</dbReference>
<dbReference type="AlphaFoldDB" id="A0A212F117"/>
<dbReference type="FunCoup" id="A0A212F117">
    <property type="interactions" value="86"/>
</dbReference>
<name>A0A212F117_DANPL</name>
<dbReference type="InterPro" id="IPR002937">
    <property type="entry name" value="Amino_oxidase"/>
</dbReference>
<evidence type="ECO:0000259" key="1">
    <source>
        <dbReference type="Pfam" id="PF01593"/>
    </source>
</evidence>
<dbReference type="Proteomes" id="UP000007151">
    <property type="component" value="Unassembled WGS sequence"/>
</dbReference>
<dbReference type="STRING" id="278856.A0A212F117"/>
<organism evidence="2 3">
    <name type="scientific">Danaus plexippus plexippus</name>
    <dbReference type="NCBI Taxonomy" id="278856"/>
    <lineage>
        <taxon>Eukaryota</taxon>
        <taxon>Metazoa</taxon>
        <taxon>Ecdysozoa</taxon>
        <taxon>Arthropoda</taxon>
        <taxon>Hexapoda</taxon>
        <taxon>Insecta</taxon>
        <taxon>Pterygota</taxon>
        <taxon>Neoptera</taxon>
        <taxon>Endopterygota</taxon>
        <taxon>Lepidoptera</taxon>
        <taxon>Glossata</taxon>
        <taxon>Ditrysia</taxon>
        <taxon>Papilionoidea</taxon>
        <taxon>Nymphalidae</taxon>
        <taxon>Danainae</taxon>
        <taxon>Danaini</taxon>
        <taxon>Danaina</taxon>
        <taxon>Danaus</taxon>
        <taxon>Danaus</taxon>
    </lineage>
</organism>
<dbReference type="Pfam" id="PF01593">
    <property type="entry name" value="Amino_oxidase"/>
    <property type="match status" value="1"/>
</dbReference>
<dbReference type="InterPro" id="IPR036188">
    <property type="entry name" value="FAD/NAD-bd_sf"/>
</dbReference>
<accession>A0A212F117</accession>
<dbReference type="SUPFAM" id="SSF54373">
    <property type="entry name" value="FAD-linked reductases, C-terminal domain"/>
    <property type="match status" value="1"/>
</dbReference>
<dbReference type="EMBL" id="AGBW02010983">
    <property type="protein sequence ID" value="OWR47430.1"/>
    <property type="molecule type" value="Genomic_DNA"/>
</dbReference>
<dbReference type="SUPFAM" id="SSF51905">
    <property type="entry name" value="FAD/NAD(P)-binding domain"/>
    <property type="match status" value="1"/>
</dbReference>
<protein>
    <recommendedName>
        <fullName evidence="1">Amine oxidase domain-containing protein</fullName>
    </recommendedName>
</protein>
<feature type="domain" description="Amine oxidase" evidence="1">
    <location>
        <begin position="39"/>
        <end position="479"/>
    </location>
</feature>
<sequence length="480" mass="53254">MSQKLESPPAGLLTVDASRPLFGRVNQKYDTIIVGLGSAGTTAASTLAKAGKRVLALEAQDRVGGRVHTVQFGDGVVELGAEWIHGIEKSRVYGTAITNNITIHRQEFDVRVYRSDGALGNAGVFDDLITFCLDAMDEPSGEAEPLGKYITGKLLPYMENKYPELRNDKDFMEEFLDIVNKVVDRHEGSNDWNDATSNSNYELLGGSQEMSWHRHGYKTFFELLLNTYKNGPGWPTLDIKLNKEVKLIKWPRDSSGDVEVTCADGSVFTADNVIVTVSLGVLKERHQALFSPALPDEKVTAIEKIPIGVVGKIILSFAERWWPEKAAYIFQWLKPDKEKYEKWQVGLKDISAIKGSDNTLKIWTIGEATKLIETLPEDVVKAKSMEVVRMFLGKNMTIPEPTGVLRTTWFSNPFTRGCYSYDNLLMAKHPSARADLGAPLTNSEGVLRVLFAGEATDLTHFSTVHGASDSGYREAMRLLS</sequence>
<gene>
    <name evidence="2" type="ORF">KGM_206203</name>
</gene>
<comment type="caution">
    <text evidence="2">The sequence shown here is derived from an EMBL/GenBank/DDBJ whole genome shotgun (WGS) entry which is preliminary data.</text>
</comment>
<dbReference type="PANTHER" id="PTHR10742:SF398">
    <property type="entry name" value="AMINE OXIDASE DOMAIN-CONTAINING PROTEIN-RELATED"/>
    <property type="match status" value="1"/>
</dbReference>
<dbReference type="Gene3D" id="3.90.660.10">
    <property type="match status" value="1"/>
</dbReference>
<evidence type="ECO:0000313" key="3">
    <source>
        <dbReference type="Proteomes" id="UP000007151"/>
    </source>
</evidence>
<dbReference type="Gene3D" id="3.50.50.60">
    <property type="entry name" value="FAD/NAD(P)-binding domain"/>
    <property type="match status" value="1"/>
</dbReference>
<dbReference type="InParanoid" id="A0A212F117"/>
<reference evidence="2 3" key="1">
    <citation type="journal article" date="2011" name="Cell">
        <title>The monarch butterfly genome yields insights into long-distance migration.</title>
        <authorList>
            <person name="Zhan S."/>
            <person name="Merlin C."/>
            <person name="Boore J.L."/>
            <person name="Reppert S.M."/>
        </authorList>
    </citation>
    <scope>NUCLEOTIDE SEQUENCE [LARGE SCALE GENOMIC DNA]</scope>
    <source>
        <strain evidence="2">F-2</strain>
    </source>
</reference>
<dbReference type="eggNOG" id="KOG0685">
    <property type="taxonomic scope" value="Eukaryota"/>
</dbReference>
<dbReference type="GO" id="GO:0046592">
    <property type="term" value="F:polyamine oxidase activity"/>
    <property type="evidence" value="ECO:0007669"/>
    <property type="project" value="TreeGrafter"/>
</dbReference>
<keyword evidence="3" id="KW-1185">Reference proteome</keyword>
<dbReference type="PANTHER" id="PTHR10742">
    <property type="entry name" value="FLAVIN MONOAMINE OXIDASE"/>
    <property type="match status" value="1"/>
</dbReference>